<accession>G8QVX0</accession>
<feature type="signal peptide" evidence="1">
    <location>
        <begin position="1"/>
        <end position="20"/>
    </location>
</feature>
<evidence type="ECO:0008006" key="4">
    <source>
        <dbReference type="Google" id="ProtNLM"/>
    </source>
</evidence>
<gene>
    <name evidence="2" type="ordered locus">SpiGrapes_2737</name>
</gene>
<sequence length="182" mass="20395">MKKRMATLLLLFICIPALFAGTFDLGFTLGTNTHFYEHSYDNDAVKFAYGATIGMTDILELDLQANSQLVPRFFADTNVLVMVQRTLQGQRNTGKKIAGIGVNTLVGAGVMFSDYHEGGQFVPTHLLFSVTPITIGSPYAGKRERILSFTLAYNMYNNQISLVMDLLKNDFYVIGTYRDWRP</sequence>
<dbReference type="HOGENOM" id="CLU_1488136_0_0_12"/>
<dbReference type="EMBL" id="CP003155">
    <property type="protein sequence ID" value="AEV30494.1"/>
    <property type="molecule type" value="Genomic_DNA"/>
</dbReference>
<evidence type="ECO:0000256" key="1">
    <source>
        <dbReference type="SAM" id="SignalP"/>
    </source>
</evidence>
<reference evidence="2 3" key="1">
    <citation type="submission" date="2011-11" db="EMBL/GenBank/DDBJ databases">
        <title>Complete sequence of Spirochaeta sp. grapes.</title>
        <authorList>
            <consortium name="US DOE Joint Genome Institute"/>
            <person name="Lucas S."/>
            <person name="Han J."/>
            <person name="Lapidus A."/>
            <person name="Cheng J.-F."/>
            <person name="Goodwin L."/>
            <person name="Pitluck S."/>
            <person name="Peters L."/>
            <person name="Ovchinnikova G."/>
            <person name="Munk A.C."/>
            <person name="Detter J.C."/>
            <person name="Han C."/>
            <person name="Tapia R."/>
            <person name="Land M."/>
            <person name="Hauser L."/>
            <person name="Kyrpides N."/>
            <person name="Ivanova N."/>
            <person name="Pagani I."/>
            <person name="Ritalahtilisa K."/>
            <person name="Loeffler F."/>
            <person name="Woyke T."/>
        </authorList>
    </citation>
    <scope>NUCLEOTIDE SEQUENCE [LARGE SCALE GENOMIC DNA]</scope>
    <source>
        <strain evidence="3">ATCC BAA-1885 / DSM 22778 / Grapes</strain>
    </source>
</reference>
<organism evidence="2 3">
    <name type="scientific">Sphaerochaeta pleomorpha (strain ATCC BAA-1885 / DSM 22778 / Grapes)</name>
    <dbReference type="NCBI Taxonomy" id="158190"/>
    <lineage>
        <taxon>Bacteria</taxon>
        <taxon>Pseudomonadati</taxon>
        <taxon>Spirochaetota</taxon>
        <taxon>Spirochaetia</taxon>
        <taxon>Spirochaetales</taxon>
        <taxon>Sphaerochaetaceae</taxon>
        <taxon>Sphaerochaeta</taxon>
    </lineage>
</organism>
<dbReference type="Proteomes" id="UP000005632">
    <property type="component" value="Chromosome"/>
</dbReference>
<dbReference type="OrthoDB" id="370469at2"/>
<evidence type="ECO:0000313" key="3">
    <source>
        <dbReference type="Proteomes" id="UP000005632"/>
    </source>
</evidence>
<proteinExistence type="predicted"/>
<keyword evidence="3" id="KW-1185">Reference proteome</keyword>
<dbReference type="STRING" id="158190.SpiGrapes_2737"/>
<dbReference type="AlphaFoldDB" id="G8QVX0"/>
<evidence type="ECO:0000313" key="2">
    <source>
        <dbReference type="EMBL" id="AEV30494.1"/>
    </source>
</evidence>
<protein>
    <recommendedName>
        <fullName evidence="4">Outer membrane protein beta-barrel domain-containing protein</fullName>
    </recommendedName>
</protein>
<dbReference type="KEGG" id="sgp:SpiGrapes_2737"/>
<feature type="chain" id="PRO_5003514325" description="Outer membrane protein beta-barrel domain-containing protein" evidence="1">
    <location>
        <begin position="21"/>
        <end position="182"/>
    </location>
</feature>
<keyword evidence="1" id="KW-0732">Signal</keyword>
<name>G8QVX0_SPHPG</name>
<dbReference type="RefSeq" id="WP_014271333.1">
    <property type="nucleotide sequence ID" value="NC_016633.1"/>
</dbReference>